<dbReference type="AlphaFoldDB" id="A0A8B8CAG4"/>
<dbReference type="RefSeq" id="XP_022311717.1">
    <property type="nucleotide sequence ID" value="XM_022456009.1"/>
</dbReference>
<keyword evidence="2" id="KW-0812">Transmembrane</keyword>
<dbReference type="GeneID" id="111116948"/>
<evidence type="ECO:0000256" key="2">
    <source>
        <dbReference type="SAM" id="Phobius"/>
    </source>
</evidence>
<keyword evidence="3" id="KW-1185">Reference proteome</keyword>
<reference evidence="3" key="1">
    <citation type="submission" date="2024-06" db="UniProtKB">
        <authorList>
            <consortium name="RefSeq"/>
        </authorList>
    </citation>
    <scope>NUCLEOTIDE SEQUENCE [LARGE SCALE GENOMIC DNA]</scope>
    <source>
        <tissue evidence="4">Whole sample</tissue>
    </source>
</reference>
<accession>A0A8B8CAG4</accession>
<feature type="compositionally biased region" description="Polar residues" evidence="1">
    <location>
        <begin position="173"/>
        <end position="182"/>
    </location>
</feature>
<keyword evidence="2" id="KW-0472">Membrane</keyword>
<dbReference type="KEGG" id="cvn:111116948"/>
<evidence type="ECO:0000313" key="4">
    <source>
        <dbReference type="RefSeq" id="XP_022311717.1"/>
    </source>
</evidence>
<reference evidence="5" key="2">
    <citation type="submission" date="2025-04" db="UniProtKB">
        <authorList>
            <consortium name="RefSeq"/>
        </authorList>
    </citation>
    <scope>IDENTIFICATION</scope>
    <source>
        <tissue evidence="5">Whole sample</tissue>
    </source>
</reference>
<evidence type="ECO:0000313" key="5">
    <source>
        <dbReference type="RefSeq" id="XP_022311721.1"/>
    </source>
</evidence>
<protein>
    <submittedName>
        <fullName evidence="4 5">Uncharacterized protein LOC111116948</fullName>
    </submittedName>
</protein>
<feature type="transmembrane region" description="Helical" evidence="2">
    <location>
        <begin position="50"/>
        <end position="73"/>
    </location>
</feature>
<evidence type="ECO:0000313" key="3">
    <source>
        <dbReference type="Proteomes" id="UP000694844"/>
    </source>
</evidence>
<proteinExistence type="predicted"/>
<dbReference type="RefSeq" id="XP_022311721.1">
    <property type="nucleotide sequence ID" value="XM_022456013.1"/>
</dbReference>
<organism evidence="3 5">
    <name type="scientific">Crassostrea virginica</name>
    <name type="common">Eastern oyster</name>
    <dbReference type="NCBI Taxonomy" id="6565"/>
    <lineage>
        <taxon>Eukaryota</taxon>
        <taxon>Metazoa</taxon>
        <taxon>Spiralia</taxon>
        <taxon>Lophotrochozoa</taxon>
        <taxon>Mollusca</taxon>
        <taxon>Bivalvia</taxon>
        <taxon>Autobranchia</taxon>
        <taxon>Pteriomorphia</taxon>
        <taxon>Ostreida</taxon>
        <taxon>Ostreoidea</taxon>
        <taxon>Ostreidae</taxon>
        <taxon>Crassostrea</taxon>
    </lineage>
</organism>
<feature type="compositionally biased region" description="Basic and acidic residues" evidence="1">
    <location>
        <begin position="183"/>
        <end position="194"/>
    </location>
</feature>
<feature type="region of interest" description="Disordered" evidence="1">
    <location>
        <begin position="167"/>
        <end position="196"/>
    </location>
</feature>
<keyword evidence="2" id="KW-1133">Transmembrane helix</keyword>
<name>A0A8B8CAG4_CRAVI</name>
<evidence type="ECO:0000256" key="1">
    <source>
        <dbReference type="SAM" id="MobiDB-lite"/>
    </source>
</evidence>
<dbReference type="Proteomes" id="UP000694844">
    <property type="component" value="Chromosome 1"/>
</dbReference>
<gene>
    <name evidence="4 5" type="primary">LOC111116948</name>
</gene>
<dbReference type="OrthoDB" id="6160403at2759"/>
<sequence>MQEPVSDEPNSTGNYAREVTGLFTSTTTTLTRTSTTFRPDLYSGHDEGTIHYVVVITSLVLFVGLLCSVKSIVKFIRSLSSRQQDANVSGNVRPGSSFFRWFSDDPPPYPGKYSRTNVNYLPSYESAVGIVTQSGQTTDVGNDVVTIEPSQSLQDVNSDNNVIMFTVPEDNDTGSNPTQRPEPNNENRAEDPSESHALNLVDETCSENRINDHVEIGPNVFEVTSSGSNVTMLGETSGVFSLRESHGM</sequence>